<evidence type="ECO:0000313" key="3">
    <source>
        <dbReference type="EMBL" id="MEW9306168.1"/>
    </source>
</evidence>
<protein>
    <submittedName>
        <fullName evidence="3">GAD-like domain-containing protein</fullName>
    </submittedName>
</protein>
<name>A0ABV3PKI7_9HYPH</name>
<accession>A0ABV3PKI7</accession>
<dbReference type="Pfam" id="PF08887">
    <property type="entry name" value="GAD-like"/>
    <property type="match status" value="1"/>
</dbReference>
<feature type="chain" id="PRO_5046318599" evidence="1">
    <location>
        <begin position="23"/>
        <end position="234"/>
    </location>
</feature>
<dbReference type="EMBL" id="JBFNQD010000003">
    <property type="protein sequence ID" value="MEW9306168.1"/>
    <property type="molecule type" value="Genomic_DNA"/>
</dbReference>
<evidence type="ECO:0000256" key="1">
    <source>
        <dbReference type="SAM" id="SignalP"/>
    </source>
</evidence>
<organism evidence="3 4">
    <name type="scientific">Labrys neptuniae</name>
    <dbReference type="NCBI Taxonomy" id="376174"/>
    <lineage>
        <taxon>Bacteria</taxon>
        <taxon>Pseudomonadati</taxon>
        <taxon>Pseudomonadota</taxon>
        <taxon>Alphaproteobacteria</taxon>
        <taxon>Hyphomicrobiales</taxon>
        <taxon>Xanthobacteraceae</taxon>
        <taxon>Labrys</taxon>
    </lineage>
</organism>
<feature type="domain" description="GAD-related" evidence="2">
    <location>
        <begin position="29"/>
        <end position="119"/>
    </location>
</feature>
<reference evidence="3 4" key="1">
    <citation type="submission" date="2024-07" db="EMBL/GenBank/DDBJ databases">
        <title>Description of Labrys sedimenti sp. nov., isolated from a diclofenac-degrading enrichment culture.</title>
        <authorList>
            <person name="Tancsics A."/>
            <person name="Csepanyi A."/>
        </authorList>
    </citation>
    <scope>NUCLEOTIDE SEQUENCE [LARGE SCALE GENOMIC DNA]</scope>
    <source>
        <strain evidence="3 4">LMG 23578</strain>
    </source>
</reference>
<proteinExistence type="predicted"/>
<feature type="signal peptide" evidence="1">
    <location>
        <begin position="1"/>
        <end position="22"/>
    </location>
</feature>
<keyword evidence="4" id="KW-1185">Reference proteome</keyword>
<evidence type="ECO:0000259" key="2">
    <source>
        <dbReference type="Pfam" id="PF08887"/>
    </source>
</evidence>
<gene>
    <name evidence="3" type="ORF">ABXS05_11510</name>
</gene>
<dbReference type="RefSeq" id="WP_367624012.1">
    <property type="nucleotide sequence ID" value="NZ_JBFNQD010000003.1"/>
</dbReference>
<sequence>MRILMILLGLLGLLAAPRPSLAQDGSKDFQAFLSDFPPGNDVRPFHGELSPALKEHVHPRLIEFWQRVGFGSFGNGFITFLDPREAETMLARWLLLQQPDPTRVPIARTAFGDLIYFRDLRQRAAENGLEANWKNGSDVVFLSIHYRGSSAITWSVDDFFTKDLKAFLQENPRAFYELYSTVNQRPLSPGECFYFAPALALGGQATKASVGRGDCLVHQEILLQLALSSGASRK</sequence>
<keyword evidence="1" id="KW-0732">Signal</keyword>
<dbReference type="Proteomes" id="UP001555786">
    <property type="component" value="Unassembled WGS sequence"/>
</dbReference>
<comment type="caution">
    <text evidence="3">The sequence shown here is derived from an EMBL/GenBank/DDBJ whole genome shotgun (WGS) entry which is preliminary data.</text>
</comment>
<dbReference type="InterPro" id="IPR014983">
    <property type="entry name" value="GAD-rel"/>
</dbReference>
<evidence type="ECO:0000313" key="4">
    <source>
        <dbReference type="Proteomes" id="UP001555786"/>
    </source>
</evidence>